<keyword evidence="4" id="KW-0966">Cell projection</keyword>
<dbReference type="EMBL" id="MIGC01009838">
    <property type="protein sequence ID" value="PHJ15052.1"/>
    <property type="molecule type" value="Genomic_DNA"/>
</dbReference>
<proteinExistence type="inferred from homology"/>
<dbReference type="GeneID" id="94434449"/>
<dbReference type="GO" id="GO:0045505">
    <property type="term" value="F:dynein intermediate chain binding"/>
    <property type="evidence" value="ECO:0007669"/>
    <property type="project" value="InterPro"/>
</dbReference>
<evidence type="ECO:0000256" key="2">
    <source>
        <dbReference type="SAM" id="MobiDB-lite"/>
    </source>
</evidence>
<dbReference type="Pfam" id="PF08393">
    <property type="entry name" value="DHC_N2"/>
    <property type="match status" value="1"/>
</dbReference>
<dbReference type="InterPro" id="IPR042228">
    <property type="entry name" value="Dynein_linker_3"/>
</dbReference>
<name>A0A2C6KER3_9APIC</name>
<dbReference type="VEuPathDB" id="ToxoDB:CSUI_011137"/>
<dbReference type="Gene3D" id="3.20.180.20">
    <property type="entry name" value="Dynein heavy chain, N-terminal domain 2"/>
    <property type="match status" value="1"/>
</dbReference>
<keyword evidence="4" id="KW-0282">Flagellum</keyword>
<gene>
    <name evidence="4" type="ORF">CSUI_011137</name>
</gene>
<organism evidence="4 5">
    <name type="scientific">Cystoisospora suis</name>
    <dbReference type="NCBI Taxonomy" id="483139"/>
    <lineage>
        <taxon>Eukaryota</taxon>
        <taxon>Sar</taxon>
        <taxon>Alveolata</taxon>
        <taxon>Apicomplexa</taxon>
        <taxon>Conoidasida</taxon>
        <taxon>Coccidia</taxon>
        <taxon>Eucoccidiorida</taxon>
        <taxon>Eimeriorina</taxon>
        <taxon>Sarcocystidae</taxon>
        <taxon>Cystoisospora</taxon>
    </lineage>
</organism>
<dbReference type="GO" id="GO:0051959">
    <property type="term" value="F:dynein light intermediate chain binding"/>
    <property type="evidence" value="ECO:0007669"/>
    <property type="project" value="InterPro"/>
</dbReference>
<dbReference type="Gene3D" id="1.20.140.100">
    <property type="entry name" value="Dynein heavy chain, N-terminal domain 2"/>
    <property type="match status" value="1"/>
</dbReference>
<feature type="compositionally biased region" description="Polar residues" evidence="2">
    <location>
        <begin position="283"/>
        <end position="292"/>
    </location>
</feature>
<dbReference type="GO" id="GO:0030286">
    <property type="term" value="C:dynein complex"/>
    <property type="evidence" value="ECO:0007669"/>
    <property type="project" value="InterPro"/>
</dbReference>
<feature type="region of interest" description="Disordered" evidence="2">
    <location>
        <begin position="270"/>
        <end position="301"/>
    </location>
</feature>
<evidence type="ECO:0000313" key="5">
    <source>
        <dbReference type="Proteomes" id="UP000221165"/>
    </source>
</evidence>
<keyword evidence="5" id="KW-1185">Reference proteome</keyword>
<dbReference type="OrthoDB" id="345349at2759"/>
<dbReference type="PANTHER" id="PTHR45703:SF37">
    <property type="entry name" value="DYNEINS HEAVY CHAIN"/>
    <property type="match status" value="1"/>
</dbReference>
<reference evidence="4 5" key="1">
    <citation type="journal article" date="2017" name="Int. J. Parasitol.">
        <title>The genome of the protozoan parasite Cystoisospora suis and a reverse vaccinology approach to identify vaccine candidates.</title>
        <authorList>
            <person name="Palmieri N."/>
            <person name="Shrestha A."/>
            <person name="Ruttkowski B."/>
            <person name="Beck T."/>
            <person name="Vogl C."/>
            <person name="Tomley F."/>
            <person name="Blake D.P."/>
            <person name="Joachim A."/>
        </authorList>
    </citation>
    <scope>NUCLEOTIDE SEQUENCE [LARGE SCALE GENOMIC DNA]</scope>
    <source>
        <strain evidence="4 5">Wien I</strain>
    </source>
</reference>
<sequence length="301" mass="34114">MALNTMNAMRHVAPFKDRVVAMLTTLSDVSDTIDGWTKVQVLWTSLEPVFTGGDIAKQMPAEAKRFHGIDRDWTKIMAKAADTVAVVECCQNELLKQLLPVLHSGLETCQKSLESYLEGKRNKFPRFYFVSNPVLLKILSQGSDAESVQEDFEKLFDAISRVVFDKDDRKKIVKIKAVSGSAEECVALLNPLKVEGNIEDWLRGLESQMQRSVRRDCKYAAHETGLVYSQMSLRDFCDRYIAQECGDVSIAYILRVHIVDLCLHRASHSGRSSNRRRRRSTGDTEVQQSRLLQNLDRSDSP</sequence>
<dbReference type="AlphaFoldDB" id="A0A2C6KER3"/>
<dbReference type="GO" id="GO:0007018">
    <property type="term" value="P:microtubule-based movement"/>
    <property type="evidence" value="ECO:0007669"/>
    <property type="project" value="InterPro"/>
</dbReference>
<dbReference type="PANTHER" id="PTHR45703">
    <property type="entry name" value="DYNEIN HEAVY CHAIN"/>
    <property type="match status" value="1"/>
</dbReference>
<feature type="domain" description="Dynein heavy chain linker" evidence="3">
    <location>
        <begin position="1"/>
        <end position="218"/>
    </location>
</feature>
<dbReference type="InterPro" id="IPR026983">
    <property type="entry name" value="DHC"/>
</dbReference>
<evidence type="ECO:0000313" key="4">
    <source>
        <dbReference type="EMBL" id="PHJ15052.1"/>
    </source>
</evidence>
<dbReference type="Proteomes" id="UP000221165">
    <property type="component" value="Unassembled WGS sequence"/>
</dbReference>
<dbReference type="InterPro" id="IPR013602">
    <property type="entry name" value="Dynein_heavy_linker"/>
</dbReference>
<feature type="compositionally biased region" description="Basic residues" evidence="2">
    <location>
        <begin position="270"/>
        <end position="279"/>
    </location>
</feature>
<dbReference type="FunFam" id="1.20.140.100:FF:000001">
    <property type="entry name" value="dynein heavy chain 17, axonemal"/>
    <property type="match status" value="1"/>
</dbReference>
<comment type="caution">
    <text evidence="4">The sequence shown here is derived from an EMBL/GenBank/DDBJ whole genome shotgun (WGS) entry which is preliminary data.</text>
</comment>
<evidence type="ECO:0000259" key="3">
    <source>
        <dbReference type="Pfam" id="PF08393"/>
    </source>
</evidence>
<accession>A0A2C6KER3</accession>
<comment type="similarity">
    <text evidence="1">Belongs to the dynein heavy chain family.</text>
</comment>
<evidence type="ECO:0000256" key="1">
    <source>
        <dbReference type="ARBA" id="ARBA00008887"/>
    </source>
</evidence>
<keyword evidence="4" id="KW-0969">Cilium</keyword>
<dbReference type="FunFam" id="3.20.180.20:FF:000005">
    <property type="entry name" value="Dynein heavy chain, putative"/>
    <property type="match status" value="1"/>
</dbReference>
<protein>
    <submittedName>
        <fullName evidence="4">Dynein gamma flagellar outer</fullName>
    </submittedName>
</protein>
<dbReference type="RefSeq" id="XP_067916786.1">
    <property type="nucleotide sequence ID" value="XM_068071238.1"/>
</dbReference>
<dbReference type="InterPro" id="IPR042222">
    <property type="entry name" value="Dynein_2_N"/>
</dbReference>